<dbReference type="AlphaFoldDB" id="A0A0V0J4Y8"/>
<organism evidence="7">
    <name type="scientific">Schistocephalus solidus</name>
    <name type="common">Tapeworm</name>
    <dbReference type="NCBI Taxonomy" id="70667"/>
    <lineage>
        <taxon>Eukaryota</taxon>
        <taxon>Metazoa</taxon>
        <taxon>Spiralia</taxon>
        <taxon>Lophotrochozoa</taxon>
        <taxon>Platyhelminthes</taxon>
        <taxon>Cestoda</taxon>
        <taxon>Eucestoda</taxon>
        <taxon>Diphyllobothriidea</taxon>
        <taxon>Diphyllobothriidae</taxon>
        <taxon>Schistocephalus</taxon>
    </lineage>
</organism>
<feature type="compositionally biased region" description="Basic and acidic residues" evidence="4">
    <location>
        <begin position="370"/>
        <end position="383"/>
    </location>
</feature>
<feature type="region of interest" description="Disordered" evidence="4">
    <location>
        <begin position="916"/>
        <end position="954"/>
    </location>
</feature>
<feature type="compositionally biased region" description="Polar residues" evidence="4">
    <location>
        <begin position="408"/>
        <end position="419"/>
    </location>
</feature>
<dbReference type="GO" id="GO:0016604">
    <property type="term" value="C:nuclear body"/>
    <property type="evidence" value="ECO:0007669"/>
    <property type="project" value="TreeGrafter"/>
</dbReference>
<comment type="subcellular location">
    <subcellularLocation>
        <location evidence="1">Nucleus</location>
    </subcellularLocation>
</comment>
<reference evidence="7" key="1">
    <citation type="submission" date="2016-01" db="EMBL/GenBank/DDBJ databases">
        <title>Reference transcriptome for the parasite Schistocephalus solidus: insights into the molecular evolution of parasitism.</title>
        <authorList>
            <person name="Hebert F.O."/>
            <person name="Grambauer S."/>
            <person name="Barber I."/>
            <person name="Landry C.R."/>
            <person name="Aubin-Horth N."/>
        </authorList>
    </citation>
    <scope>NUCLEOTIDE SEQUENCE</scope>
</reference>
<feature type="compositionally biased region" description="Gly residues" evidence="4">
    <location>
        <begin position="931"/>
        <end position="954"/>
    </location>
</feature>
<name>A0A0V0J4Y8_SCHSO</name>
<evidence type="ECO:0000256" key="1">
    <source>
        <dbReference type="ARBA" id="ARBA00004123"/>
    </source>
</evidence>
<dbReference type="PANTHER" id="PTHR13165">
    <property type="entry name" value="ARSENITE-RESISTANCE PROTEIN 2"/>
    <property type="match status" value="1"/>
</dbReference>
<feature type="region of interest" description="Disordered" evidence="4">
    <location>
        <begin position="27"/>
        <end position="126"/>
    </location>
</feature>
<gene>
    <name evidence="7" type="ORF">TR97757</name>
</gene>
<comment type="similarity">
    <text evidence="2">Belongs to the ARS2 family.</text>
</comment>
<evidence type="ECO:0000259" key="6">
    <source>
        <dbReference type="Pfam" id="PF12066"/>
    </source>
</evidence>
<dbReference type="EMBL" id="GEEE01002981">
    <property type="protein sequence ID" value="JAP60244.1"/>
    <property type="molecule type" value="Transcribed_RNA"/>
</dbReference>
<feature type="non-terminal residue" evidence="7">
    <location>
        <position position="1"/>
    </location>
</feature>
<evidence type="ECO:0000313" key="7">
    <source>
        <dbReference type="EMBL" id="JAP60244.1"/>
    </source>
</evidence>
<feature type="compositionally biased region" description="Basic and acidic residues" evidence="4">
    <location>
        <begin position="277"/>
        <end position="297"/>
    </location>
</feature>
<dbReference type="PANTHER" id="PTHR13165:SF0">
    <property type="entry name" value="SERRATE RNA EFFECTOR MOLECULE HOMOLOG"/>
    <property type="match status" value="1"/>
</dbReference>
<sequence length="1112" mass="122953">RLNLSRLHLIAPLPYSHCDFSAKIHMADSDDDSERRRSRDKFRRERSDADSRRRPGDKREPFEDRVGGVTGGLSNSGRSRQERRDSGDYRSFAATRDRPLASGELPAKRPRREWNDDYRPSYRHRDSRPVPVEEEVNYRPPLMPFKRFLDPLDDLITDEEAMEKYKEYKESFNKRYIEEFFEAHKTEEWLREKYHPDYVDLQREQVARNIRHRLDVFLDLFDKGMIDNQAVQMDNSDQLIKLMDAVVIKLSGGTDDDLSVLDHMDEDSGDEGLSFQELEKSPEQKTGHTERSGAKSEEGEEDSDFDSDDGEERKLKQDLQKAKDLLASNDAAMKVNESEQLSTSQEWVGVSDNEHEVSDVKKSSGSPRTESPEDVKPKLEDKTGATLNSEHTEDLTPADAEVKEEQPENQLNVESMETFATTEDDDDIPTPTTAEAPEGSSKNAADIISNVESTLASVAGILCSPAGDRPSSFSRKDSLKVGSACQENQIQSKKHVRRNLHKTASVFFRCLPPTVTKKELEELCSSQPGFLRLAIYDPMPERSFTRHAWATYNPDVNIKKICWALNTSPLLRDKWQSSSRASGELCATVNRELAQRVRPVTPITRHKPVMRNDLMLASRLIAELDAKHNLWPLPESEKLEDESRENTLPVDVEKPQAVTNACPVPGLPGLYSANPLMRNLTDYLIDETGSEEAMLMAGAATNGNNPGAAGDNDGTTESADTIAAIPIETDPSLARALDRLLIYLRIVYSVDYYSATVYQFEDSMPHRCGIFHARGDRGLTGGSQARGHGFTVTPREVTEYIQTFSAKMKPILESPPDLTDEEIAALGARDPDKAAEDFIEANIQKRTSKKKPFKVVWVCPLSDKKFREPIFVRKHILNKHMEKVEAARKDNAIFFNNFLRDPRRPSLPEAPRHLIHQYYPPPQSQSSGDRPIGGAGYGGGGHVRGRSSGGGGFRTGGGVYRGGSYRNTMGNAAILLPNQYGSRGRGPVNDYYEASAASQQMAAAAAAAAAALYPNSATADLYALAGALGGSGGGGGVSGGGVRGGSGGRGGSPRDYSGGRSYQGGGGGDYRNGNPNNRKRPYGVSDRYRPVGGGNRGVVSYNDLDDPGNDGY</sequence>
<feature type="compositionally biased region" description="Low complexity" evidence="4">
    <location>
        <begin position="429"/>
        <end position="438"/>
    </location>
</feature>
<evidence type="ECO:0008006" key="8">
    <source>
        <dbReference type="Google" id="ProtNLM"/>
    </source>
</evidence>
<dbReference type="InterPro" id="IPR039727">
    <property type="entry name" value="SE/Ars2"/>
</dbReference>
<evidence type="ECO:0000259" key="5">
    <source>
        <dbReference type="Pfam" id="PF04959"/>
    </source>
</evidence>
<feature type="domain" description="SERRATE/Ars2 C-terminal" evidence="5">
    <location>
        <begin position="791"/>
        <end position="989"/>
    </location>
</feature>
<evidence type="ECO:0000256" key="3">
    <source>
        <dbReference type="ARBA" id="ARBA00023242"/>
    </source>
</evidence>
<accession>A0A0V0J4Y8</accession>
<evidence type="ECO:0000256" key="4">
    <source>
        <dbReference type="SAM" id="MobiDB-lite"/>
    </source>
</evidence>
<feature type="compositionally biased region" description="Acidic residues" evidence="4">
    <location>
        <begin position="1103"/>
        <end position="1112"/>
    </location>
</feature>
<feature type="domain" description="SERRATE/Ars2 N-terminal" evidence="6">
    <location>
        <begin position="146"/>
        <end position="255"/>
    </location>
</feature>
<feature type="compositionally biased region" description="Basic and acidic residues" evidence="4">
    <location>
        <begin position="27"/>
        <end position="66"/>
    </location>
</feature>
<feature type="region of interest" description="Disordered" evidence="4">
    <location>
        <begin position="257"/>
        <end position="317"/>
    </location>
</feature>
<keyword evidence="3" id="KW-0539">Nucleus</keyword>
<feature type="compositionally biased region" description="Basic and acidic residues" evidence="4">
    <location>
        <begin position="390"/>
        <end position="406"/>
    </location>
</feature>
<feature type="compositionally biased region" description="Basic and acidic residues" evidence="4">
    <location>
        <begin position="79"/>
        <end position="88"/>
    </location>
</feature>
<dbReference type="InterPro" id="IPR007042">
    <property type="entry name" value="SERRATE/Ars2_C"/>
</dbReference>
<feature type="compositionally biased region" description="Basic and acidic residues" evidence="4">
    <location>
        <begin position="112"/>
        <end position="126"/>
    </location>
</feature>
<feature type="compositionally biased region" description="Gly residues" evidence="4">
    <location>
        <begin position="1039"/>
        <end position="1051"/>
    </location>
</feature>
<dbReference type="Pfam" id="PF12066">
    <property type="entry name" value="SERRATE_Ars2_N"/>
    <property type="match status" value="1"/>
</dbReference>
<feature type="compositionally biased region" description="Acidic residues" evidence="4">
    <location>
        <begin position="257"/>
        <end position="270"/>
    </location>
</feature>
<evidence type="ECO:0000256" key="2">
    <source>
        <dbReference type="ARBA" id="ARBA00005407"/>
    </source>
</evidence>
<proteinExistence type="inferred from homology"/>
<dbReference type="InterPro" id="IPR021933">
    <property type="entry name" value="SERRATE/Ars2_N"/>
</dbReference>
<feature type="region of interest" description="Disordered" evidence="4">
    <location>
        <begin position="1039"/>
        <end position="1112"/>
    </location>
</feature>
<protein>
    <recommendedName>
        <fullName evidence="8">Serrate RNA effector molecule homolog</fullName>
    </recommendedName>
</protein>
<feature type="compositionally biased region" description="Gly residues" evidence="4">
    <location>
        <begin position="1061"/>
        <end position="1070"/>
    </location>
</feature>
<feature type="region of interest" description="Disordered" evidence="4">
    <location>
        <begin position="334"/>
        <end position="444"/>
    </location>
</feature>
<feature type="compositionally biased region" description="Basic and acidic residues" evidence="4">
    <location>
        <begin position="352"/>
        <end position="362"/>
    </location>
</feature>
<feature type="compositionally biased region" description="Acidic residues" evidence="4">
    <location>
        <begin position="298"/>
        <end position="310"/>
    </location>
</feature>
<dbReference type="Pfam" id="PF04959">
    <property type="entry name" value="ARS2"/>
    <property type="match status" value="1"/>
</dbReference>
<dbReference type="GO" id="GO:0031053">
    <property type="term" value="P:primary miRNA processing"/>
    <property type="evidence" value="ECO:0007669"/>
    <property type="project" value="TreeGrafter"/>
</dbReference>